<accession>A0ABR0SYE3</accession>
<sequence length="382" mass="42414">MATDVRMGAWTNHIKGPVLGLTLMLSVRDGQYLIAFLAMFVRTVGSHFWRLTAYLLFQARSRGRCEDGLHHQHQAILRNVSSATTAMSSFLELGWAWRSKVPRPCARTVGFMLWGLFQILAFSAAGIFSSRIATTMESEVLLSPSSACGQFSPKGNFAAAQAAHVHYKLSRISRYFMPCHGGPTTWPCMPLGRKPMNWTTMIDSSCPFAVGMCAGDVAVQFDIGLMDSLLHLGINAGPDRRAQYRRTMSCAPITTNNYVSTWLNAGAVGANLPEYSPTKDSVKKFLTLSYGPNLSSGREQTVIFDRDMFKDLVNVVDVPQIRLASAVSKLNSSESTWKPIDQLARTDADVTLLFLFNNAHYSEPVYDPWFHATDRNDDGDCW</sequence>
<evidence type="ECO:0000256" key="1">
    <source>
        <dbReference type="SAM" id="Phobius"/>
    </source>
</evidence>
<keyword evidence="1" id="KW-0812">Transmembrane</keyword>
<feature type="transmembrane region" description="Helical" evidence="1">
    <location>
        <begin position="109"/>
        <end position="128"/>
    </location>
</feature>
<keyword evidence="1" id="KW-0472">Membrane</keyword>
<keyword evidence="1" id="KW-1133">Transmembrane helix</keyword>
<feature type="transmembrane region" description="Helical" evidence="1">
    <location>
        <begin position="32"/>
        <end position="56"/>
    </location>
</feature>
<evidence type="ECO:0000313" key="2">
    <source>
        <dbReference type="EMBL" id="KAK5996766.1"/>
    </source>
</evidence>
<keyword evidence="3" id="KW-1185">Reference proteome</keyword>
<name>A0ABR0SYE3_9HYPO</name>
<reference evidence="2 3" key="1">
    <citation type="submission" date="2024-01" db="EMBL/GenBank/DDBJ databases">
        <title>Complete genome of Cladobotryum mycophilum ATHUM6906.</title>
        <authorList>
            <person name="Christinaki A.C."/>
            <person name="Myridakis A.I."/>
            <person name="Kouvelis V.N."/>
        </authorList>
    </citation>
    <scope>NUCLEOTIDE SEQUENCE [LARGE SCALE GENOMIC DNA]</scope>
    <source>
        <strain evidence="2 3">ATHUM6906</strain>
    </source>
</reference>
<proteinExistence type="predicted"/>
<gene>
    <name evidence="2" type="ORF">PT974_02107</name>
</gene>
<comment type="caution">
    <text evidence="2">The sequence shown here is derived from an EMBL/GenBank/DDBJ whole genome shotgun (WGS) entry which is preliminary data.</text>
</comment>
<organism evidence="2 3">
    <name type="scientific">Cladobotryum mycophilum</name>
    <dbReference type="NCBI Taxonomy" id="491253"/>
    <lineage>
        <taxon>Eukaryota</taxon>
        <taxon>Fungi</taxon>
        <taxon>Dikarya</taxon>
        <taxon>Ascomycota</taxon>
        <taxon>Pezizomycotina</taxon>
        <taxon>Sordariomycetes</taxon>
        <taxon>Hypocreomycetidae</taxon>
        <taxon>Hypocreales</taxon>
        <taxon>Hypocreaceae</taxon>
        <taxon>Cladobotryum</taxon>
    </lineage>
</organism>
<dbReference type="EMBL" id="JAVFKD010000002">
    <property type="protein sequence ID" value="KAK5996766.1"/>
    <property type="molecule type" value="Genomic_DNA"/>
</dbReference>
<evidence type="ECO:0000313" key="3">
    <source>
        <dbReference type="Proteomes" id="UP001338125"/>
    </source>
</evidence>
<protein>
    <submittedName>
        <fullName evidence="2">Uncharacterized protein</fullName>
    </submittedName>
</protein>
<dbReference type="Proteomes" id="UP001338125">
    <property type="component" value="Unassembled WGS sequence"/>
</dbReference>